<evidence type="ECO:0000313" key="3">
    <source>
        <dbReference type="Proteomes" id="UP000775547"/>
    </source>
</evidence>
<organism evidence="2 3">
    <name type="scientific">Asterophora parasitica</name>
    <dbReference type="NCBI Taxonomy" id="117018"/>
    <lineage>
        <taxon>Eukaryota</taxon>
        <taxon>Fungi</taxon>
        <taxon>Dikarya</taxon>
        <taxon>Basidiomycota</taxon>
        <taxon>Agaricomycotina</taxon>
        <taxon>Agaricomycetes</taxon>
        <taxon>Agaricomycetidae</taxon>
        <taxon>Agaricales</taxon>
        <taxon>Tricholomatineae</taxon>
        <taxon>Lyophyllaceae</taxon>
        <taxon>Asterophora</taxon>
    </lineage>
</organism>
<evidence type="ECO:0000313" key="2">
    <source>
        <dbReference type="EMBL" id="KAG5644970.1"/>
    </source>
</evidence>
<keyword evidence="3" id="KW-1185">Reference proteome</keyword>
<keyword evidence="1" id="KW-0472">Membrane</keyword>
<keyword evidence="1" id="KW-1133">Transmembrane helix</keyword>
<accession>A0A9P7KDL4</accession>
<evidence type="ECO:0000256" key="1">
    <source>
        <dbReference type="SAM" id="Phobius"/>
    </source>
</evidence>
<dbReference type="Proteomes" id="UP000775547">
    <property type="component" value="Unassembled WGS sequence"/>
</dbReference>
<comment type="caution">
    <text evidence="2">The sequence shown here is derived from an EMBL/GenBank/DDBJ whole genome shotgun (WGS) entry which is preliminary data.</text>
</comment>
<protein>
    <submittedName>
        <fullName evidence="2">Uncharacterized protein</fullName>
    </submittedName>
</protein>
<proteinExistence type="predicted"/>
<reference evidence="2" key="2">
    <citation type="submission" date="2021-10" db="EMBL/GenBank/DDBJ databases">
        <title>Phylogenomics reveals ancestral predisposition of the termite-cultivated fungus Termitomyces towards a domesticated lifestyle.</title>
        <authorList>
            <person name="Auxier B."/>
            <person name="Grum-Grzhimaylo A."/>
            <person name="Cardenas M.E."/>
            <person name="Lodge J.D."/>
            <person name="Laessoe T."/>
            <person name="Pedersen O."/>
            <person name="Smith M.E."/>
            <person name="Kuyper T.W."/>
            <person name="Franco-Molano E.A."/>
            <person name="Baroni T.J."/>
            <person name="Aanen D.K."/>
        </authorList>
    </citation>
    <scope>NUCLEOTIDE SEQUENCE</scope>
    <source>
        <strain evidence="2">AP01</strain>
        <tissue evidence="2">Mycelium</tissue>
    </source>
</reference>
<feature type="transmembrane region" description="Helical" evidence="1">
    <location>
        <begin position="31"/>
        <end position="51"/>
    </location>
</feature>
<name>A0A9P7KDL4_9AGAR</name>
<gene>
    <name evidence="2" type="ORF">DXG03_007342</name>
</gene>
<keyword evidence="1" id="KW-0812">Transmembrane</keyword>
<sequence length="96" mass="10183">MAVATTGSAVGGAVHPIMLNKLFYGSAGFHGGVRASAGLCCGLLFLGLCLLKPKMPKVKNNVGAFTLIKLFARDVPYVIMVLGYVWRNLIRTVVTS</sequence>
<dbReference type="OrthoDB" id="6499973at2759"/>
<dbReference type="EMBL" id="JABCKV010000053">
    <property type="protein sequence ID" value="KAG5644970.1"/>
    <property type="molecule type" value="Genomic_DNA"/>
</dbReference>
<dbReference type="AlphaFoldDB" id="A0A9P7KDL4"/>
<reference evidence="2" key="1">
    <citation type="submission" date="2020-07" db="EMBL/GenBank/DDBJ databases">
        <authorList>
            <person name="Nieuwenhuis M."/>
            <person name="Van De Peppel L.J.J."/>
        </authorList>
    </citation>
    <scope>NUCLEOTIDE SEQUENCE</scope>
    <source>
        <strain evidence="2">AP01</strain>
        <tissue evidence="2">Mycelium</tissue>
    </source>
</reference>